<feature type="compositionally biased region" description="Polar residues" evidence="4">
    <location>
        <begin position="82"/>
        <end position="100"/>
    </location>
</feature>
<proteinExistence type="inferred from homology"/>
<dbReference type="Proteomes" id="UP000009046">
    <property type="component" value="Unassembled WGS sequence"/>
</dbReference>
<dbReference type="InterPro" id="IPR004171">
    <property type="entry name" value="cAMP_dep_PKI"/>
</dbReference>
<feature type="compositionally biased region" description="Basic residues" evidence="4">
    <location>
        <begin position="7"/>
        <end position="22"/>
    </location>
</feature>
<sequence>MKTNTGKVRKRKSSETKRRKLRGSVMKMLAVMGSNPESIKDQVTEFLVTGRTGRRNAMPDILGPNATVTSSDLPQKLEMLTTVDSEAGPSSTPPQKVQESNTKEVVEKENDRKDSPPVKKDG</sequence>
<comment type="similarity">
    <text evidence="2">Belongs to the PKI family.</text>
</comment>
<dbReference type="EMBL" id="DS235823">
    <property type="protein sequence ID" value="EEB17795.1"/>
    <property type="molecule type" value="Genomic_DNA"/>
</dbReference>
<dbReference type="eggNOG" id="ENOG502SDUJ">
    <property type="taxonomic scope" value="Eukaryota"/>
</dbReference>
<organism>
    <name type="scientific">Pediculus humanus subsp. corporis</name>
    <name type="common">Body louse</name>
    <dbReference type="NCBI Taxonomy" id="121224"/>
    <lineage>
        <taxon>Eukaryota</taxon>
        <taxon>Metazoa</taxon>
        <taxon>Ecdysozoa</taxon>
        <taxon>Arthropoda</taxon>
        <taxon>Hexapoda</taxon>
        <taxon>Insecta</taxon>
        <taxon>Pterygota</taxon>
        <taxon>Neoptera</taxon>
        <taxon>Paraneoptera</taxon>
        <taxon>Psocodea</taxon>
        <taxon>Troctomorpha</taxon>
        <taxon>Phthiraptera</taxon>
        <taxon>Anoplura</taxon>
        <taxon>Pediculidae</taxon>
        <taxon>Pediculus</taxon>
    </lineage>
</organism>
<dbReference type="HOGENOM" id="CLU_2029478_0_0_1"/>
<dbReference type="EnsemblMetazoa" id="PHUM489540-RA">
    <property type="protein sequence ID" value="PHUM489540-PA"/>
    <property type="gene ID" value="PHUM489540"/>
</dbReference>
<dbReference type="OrthoDB" id="6380180at2759"/>
<dbReference type="OMA" id="RAHRMKS"/>
<evidence type="ECO:0000256" key="1">
    <source>
        <dbReference type="ARBA" id="ARBA00002844"/>
    </source>
</evidence>
<dbReference type="VEuPathDB" id="VectorBase:PHUM489540"/>
<evidence type="ECO:0000313" key="5">
    <source>
        <dbReference type="EMBL" id="EEB17795.1"/>
    </source>
</evidence>
<evidence type="ECO:0000256" key="4">
    <source>
        <dbReference type="SAM" id="MobiDB-lite"/>
    </source>
</evidence>
<keyword evidence="7" id="KW-1185">Reference proteome</keyword>
<evidence type="ECO:0000256" key="3">
    <source>
        <dbReference type="ARBA" id="ARBA00023013"/>
    </source>
</evidence>
<dbReference type="KEGG" id="phu:Phum_PHUM489540"/>
<dbReference type="EMBL" id="AAZO01005926">
    <property type="status" value="NOT_ANNOTATED_CDS"/>
    <property type="molecule type" value="Genomic_DNA"/>
</dbReference>
<evidence type="ECO:0000313" key="6">
    <source>
        <dbReference type="EnsemblMetazoa" id="PHUM489540-PA"/>
    </source>
</evidence>
<reference evidence="5" key="1">
    <citation type="submission" date="2007-04" db="EMBL/GenBank/DDBJ databases">
        <title>Annotation of Pediculus humanus corporis strain USDA.</title>
        <authorList>
            <person name="Kirkness E."/>
            <person name="Hannick L."/>
            <person name="Hass B."/>
            <person name="Bruggner R."/>
            <person name="Lawson D."/>
            <person name="Bidwell S."/>
            <person name="Joardar V."/>
            <person name="Caler E."/>
            <person name="Walenz B."/>
            <person name="Inman J."/>
            <person name="Schobel S."/>
            <person name="Galinsky K."/>
            <person name="Amedeo P."/>
            <person name="Strausberg R."/>
        </authorList>
    </citation>
    <scope>NUCLEOTIDE SEQUENCE</scope>
    <source>
        <strain evidence="5">USDA</strain>
    </source>
</reference>
<evidence type="ECO:0000313" key="7">
    <source>
        <dbReference type="Proteomes" id="UP000009046"/>
    </source>
</evidence>
<dbReference type="RefSeq" id="XP_002430533.1">
    <property type="nucleotide sequence ID" value="XM_002430488.1"/>
</dbReference>
<reference evidence="6" key="3">
    <citation type="submission" date="2020-05" db="UniProtKB">
        <authorList>
            <consortium name="EnsemblMetazoa"/>
        </authorList>
    </citation>
    <scope>IDENTIFICATION</scope>
    <source>
        <strain evidence="6">USDA</strain>
    </source>
</reference>
<dbReference type="AlphaFoldDB" id="E0VWN9"/>
<feature type="region of interest" description="Disordered" evidence="4">
    <location>
        <begin position="54"/>
        <end position="122"/>
    </location>
</feature>
<gene>
    <name evidence="6" type="primary">8235716</name>
    <name evidence="5" type="ORF">Phum_PHUM489540</name>
</gene>
<dbReference type="PANTHER" id="PTHR15416">
    <property type="entry name" value="CAMP-DEPENDENT PROTEIN KINASE INHIBITOR/PKI"/>
    <property type="match status" value="1"/>
</dbReference>
<evidence type="ECO:0000256" key="2">
    <source>
        <dbReference type="ARBA" id="ARBA00006393"/>
    </source>
</evidence>
<name>E0VWN9_PEDHC</name>
<feature type="compositionally biased region" description="Basic and acidic residues" evidence="4">
    <location>
        <begin position="101"/>
        <end position="122"/>
    </location>
</feature>
<feature type="region of interest" description="Disordered" evidence="4">
    <location>
        <begin position="1"/>
        <end position="23"/>
    </location>
</feature>
<comment type="function">
    <text evidence="1">Extremely potent competitive inhibitor of cAMP-dependent protein kinase activity, this protein interacts with the catalytic subunit of the enzyme after the cAMP-induced dissociation of its regulatory chains.</text>
</comment>
<dbReference type="GeneID" id="8235716"/>
<keyword evidence="3" id="KW-0649">Protein kinase inhibitor</keyword>
<protein>
    <submittedName>
        <fullName evidence="5">cAMP-dependent protein kinase inhibitor beta, putative</fullName>
    </submittedName>
</protein>
<dbReference type="GO" id="GO:0004862">
    <property type="term" value="F:cAMP-dependent protein kinase inhibitor activity"/>
    <property type="evidence" value="ECO:0007669"/>
    <property type="project" value="InterPro"/>
</dbReference>
<dbReference type="InParanoid" id="E0VWN9"/>
<accession>E0VWN9</accession>
<reference evidence="5" key="2">
    <citation type="submission" date="2007-04" db="EMBL/GenBank/DDBJ databases">
        <title>The genome of the human body louse.</title>
        <authorList>
            <consortium name="The Human Body Louse Genome Consortium"/>
            <person name="Kirkness E."/>
            <person name="Walenz B."/>
            <person name="Hass B."/>
            <person name="Bruggner R."/>
            <person name="Strausberg R."/>
        </authorList>
    </citation>
    <scope>NUCLEOTIDE SEQUENCE</scope>
    <source>
        <strain evidence="5">USDA</strain>
    </source>
</reference>
<dbReference type="CTD" id="8235716"/>
<dbReference type="Pfam" id="PF02827">
    <property type="entry name" value="PKI"/>
    <property type="match status" value="1"/>
</dbReference>